<comment type="catalytic activity">
    <reaction evidence="11 14">
        <text>L-threonyl-[protein] + ATP = O-phospho-L-threonyl-[protein] + ADP + H(+)</text>
        <dbReference type="Rhea" id="RHEA:46608"/>
        <dbReference type="Rhea" id="RHEA-COMP:11060"/>
        <dbReference type="Rhea" id="RHEA-COMP:11605"/>
        <dbReference type="ChEBI" id="CHEBI:15378"/>
        <dbReference type="ChEBI" id="CHEBI:30013"/>
        <dbReference type="ChEBI" id="CHEBI:30616"/>
        <dbReference type="ChEBI" id="CHEBI:61977"/>
        <dbReference type="ChEBI" id="CHEBI:456216"/>
        <dbReference type="EC" id="2.7.11.1"/>
    </reaction>
</comment>
<dbReference type="PROSITE" id="PS51189">
    <property type="entry name" value="FAT"/>
    <property type="match status" value="1"/>
</dbReference>
<dbReference type="InterPro" id="IPR009076">
    <property type="entry name" value="FRB_dom"/>
</dbReference>
<dbReference type="InterPro" id="IPR026683">
    <property type="entry name" value="TOR_cat"/>
</dbReference>
<dbReference type="PROSITE" id="PS00915">
    <property type="entry name" value="PI3_4_KINASE_1"/>
    <property type="match status" value="1"/>
</dbReference>
<dbReference type="InterPro" id="IPR000403">
    <property type="entry name" value="PI3/4_kinase_cat_dom"/>
</dbReference>
<dbReference type="FunFam" id="1.25.10.10:FF:000802">
    <property type="entry name" value="Serine/threonine-protein kinase TOR"/>
    <property type="match status" value="1"/>
</dbReference>
<dbReference type="InterPro" id="IPR016024">
    <property type="entry name" value="ARM-type_fold"/>
</dbReference>
<dbReference type="Gene3D" id="1.25.10.10">
    <property type="entry name" value="Leucine-rich Repeat Variant"/>
    <property type="match status" value="5"/>
</dbReference>
<dbReference type="FunFam" id="1.20.120.150:FF:000001">
    <property type="entry name" value="Serine/threonine-protein kinase TOR"/>
    <property type="match status" value="1"/>
</dbReference>
<dbReference type="PROSITE" id="PS51190">
    <property type="entry name" value="FATC"/>
    <property type="match status" value="1"/>
</dbReference>
<dbReference type="FunFam" id="1.25.10.10:FF:000265">
    <property type="entry name" value="Serine/threonine-protein kinase TOR"/>
    <property type="match status" value="1"/>
</dbReference>
<dbReference type="InterPro" id="IPR014009">
    <property type="entry name" value="PIK_FAT"/>
</dbReference>
<evidence type="ECO:0000256" key="4">
    <source>
        <dbReference type="ARBA" id="ARBA00022527"/>
    </source>
</evidence>
<dbReference type="Pfam" id="PF08771">
    <property type="entry name" value="FRB_dom"/>
    <property type="match status" value="1"/>
</dbReference>
<dbReference type="GO" id="GO:0005737">
    <property type="term" value="C:cytoplasm"/>
    <property type="evidence" value="ECO:0007669"/>
    <property type="project" value="TreeGrafter"/>
</dbReference>
<dbReference type="GO" id="GO:0016242">
    <property type="term" value="P:negative regulation of macroautophagy"/>
    <property type="evidence" value="ECO:0007669"/>
    <property type="project" value="TreeGrafter"/>
</dbReference>
<protein>
    <recommendedName>
        <fullName evidence="13 14">Serine/threonine-protein kinase TOR</fullName>
        <ecNumber evidence="2 14">2.7.11.1</ecNumber>
    </recommendedName>
</protein>
<dbReference type="Pfam" id="PF11865">
    <property type="entry name" value="mTOR_dom"/>
    <property type="match status" value="1"/>
</dbReference>
<accession>A0A8K0DUK2</accession>
<dbReference type="InterPro" id="IPR024585">
    <property type="entry name" value="mTOR_dom"/>
</dbReference>
<dbReference type="Proteomes" id="UP000796880">
    <property type="component" value="Unassembled WGS sequence"/>
</dbReference>
<dbReference type="Pfam" id="PF02260">
    <property type="entry name" value="FATC"/>
    <property type="match status" value="1"/>
</dbReference>
<dbReference type="InterPro" id="IPR011990">
    <property type="entry name" value="TPR-like_helical_dom_sf"/>
</dbReference>
<comment type="caution">
    <text evidence="18">The sequence shown here is derived from an EMBL/GenBank/DDBJ whole genome shotgun (WGS) entry which is preliminary data.</text>
</comment>
<feature type="domain" description="FATC" evidence="17">
    <location>
        <begin position="2426"/>
        <end position="2458"/>
    </location>
</feature>
<dbReference type="PANTHER" id="PTHR11139">
    <property type="entry name" value="ATAXIA TELANGIECTASIA MUTATED ATM -RELATED"/>
    <property type="match status" value="1"/>
</dbReference>
<dbReference type="FunFam" id="1.10.1070.11:FF:000017">
    <property type="entry name" value="Serine/threonine-protein kinase TOR"/>
    <property type="match status" value="1"/>
</dbReference>
<dbReference type="EC" id="2.7.11.1" evidence="2 14"/>
<evidence type="ECO:0000256" key="3">
    <source>
        <dbReference type="ARBA" id="ARBA00022473"/>
    </source>
</evidence>
<keyword evidence="10 14" id="KW-0067">ATP-binding</keyword>
<dbReference type="Pfam" id="PF02259">
    <property type="entry name" value="FAT"/>
    <property type="match status" value="1"/>
</dbReference>
<keyword evidence="8 14" id="KW-0547">Nucleotide-binding</keyword>
<dbReference type="InterPro" id="IPR050517">
    <property type="entry name" value="DDR_Repair_Kinase"/>
</dbReference>
<dbReference type="SMART" id="SM00146">
    <property type="entry name" value="PI3Kc"/>
    <property type="match status" value="1"/>
</dbReference>
<dbReference type="InterPro" id="IPR018936">
    <property type="entry name" value="PI3/4_kinase_CS"/>
</dbReference>
<dbReference type="PROSITE" id="PS50290">
    <property type="entry name" value="PI3_4_KINASE_3"/>
    <property type="match status" value="1"/>
</dbReference>
<dbReference type="SUPFAM" id="SSF48452">
    <property type="entry name" value="TPR-like"/>
    <property type="match status" value="1"/>
</dbReference>
<dbReference type="Gene3D" id="1.20.120.150">
    <property type="entry name" value="FKBP12-rapamycin binding domain"/>
    <property type="match status" value="1"/>
</dbReference>
<evidence type="ECO:0000256" key="8">
    <source>
        <dbReference type="ARBA" id="ARBA00022741"/>
    </source>
</evidence>
<dbReference type="GO" id="GO:0005524">
    <property type="term" value="F:ATP binding"/>
    <property type="evidence" value="ECO:0007669"/>
    <property type="project" value="UniProtKB-KW"/>
</dbReference>
<evidence type="ECO:0000256" key="11">
    <source>
        <dbReference type="ARBA" id="ARBA00047899"/>
    </source>
</evidence>
<feature type="domain" description="PI3K/PI4K catalytic" evidence="15">
    <location>
        <begin position="2045"/>
        <end position="2361"/>
    </location>
</feature>
<dbReference type="GO" id="GO:0044877">
    <property type="term" value="F:protein-containing complex binding"/>
    <property type="evidence" value="ECO:0007669"/>
    <property type="project" value="InterPro"/>
</dbReference>
<evidence type="ECO:0000256" key="10">
    <source>
        <dbReference type="ARBA" id="ARBA00022840"/>
    </source>
</evidence>
<keyword evidence="9 14" id="KW-0418">Kinase</keyword>
<keyword evidence="3" id="KW-0217">Developmental protein</keyword>
<keyword evidence="4 14" id="KW-0723">Serine/threonine-protein kinase</keyword>
<dbReference type="SUPFAM" id="SSF48371">
    <property type="entry name" value="ARM repeat"/>
    <property type="match status" value="2"/>
</dbReference>
<dbReference type="CDD" id="cd05169">
    <property type="entry name" value="PIKKc_TOR"/>
    <property type="match status" value="1"/>
</dbReference>
<evidence type="ECO:0000313" key="19">
    <source>
        <dbReference type="Proteomes" id="UP000796880"/>
    </source>
</evidence>
<sequence length="2472" mass="277495">MAASAQSLRYCGPPVSGGAIGGSSDALNRILADLCTRGSPKEGASLALKKHLEEEARDLTGEAFSRFMDQLYERISCLLDSNDVAENLGALRAIDELIDVALGENASKVSKFSNYMRNVFELKRDPEILVLASRVLGHLARAGGAMTADEVERQVKIALDWLRGDRVEYRRFAAVLILKEMAENASTVFNVHVPEFVDAIWVALRDPRLDVRERAVDALRACLRVIEKRETRWRVQWYYRMFEATQDGLGRNAPVHSIHGSLLAVGELLRNTGEFMMSRYREVADIVLRYLEHRDRLVRLSITSLLPRIAHFLRDRFVTNYLTICMNHILAVLRIPAERASGFIALGEMAGALDGELVNYLPTIINHLRDAIAPRRGRPSLEALACVGNIAKAMGPAMEPHARGLLDVMFSAGLSPTLVEALEQISTSIPSLLPIIQDRLLDCISMVLSKSHYPQGRPAAGAGRGNMMNVPQQVSDLSGSALVQLALQTLARFNFKGHDLLEFARESVVLYLDDEDGAIRKDAALCCCRLVANSFSGLACSQFGSSRSNRTGGKRRRLIEELVEKLLIAAVADADMTVRHSIFSSLHGNRGFDDFLAQADSLTAVFAALNDEDFDVREFVISLAGRLSEKNPAYVLPALRRHLIQLLTHLEQSADSKCREESAKLLGCLIRNCERLIRPYIAPIHKALVARLLEGNGVNANNAIISGVLVTVGDLARVGGFEMRQYIPELMPLIVEALLDGAAVMKREVAVATLGQVVQSTGYVITPYNEYPLLLGLLLKLLNGELAWSTRREVLKVLGIMGALDPHSHKRNQLSLPGSHGDVVRAASDSGQHLQSVDELPVDLWPSFATSEDYFSTVAINSLMRILRDPSLASYHLKVVGSLMFIFKSMGLGCVPYLPKVLPDLFHTVRTCDDALKDFITWKLGTLVSIVRQHIRKYLQELLSLISELWSSFSFPAANRPPLGYPVLHLVEQLCLALNDEFRTYLPVILPCCIQVLSDAERYNDYTYVLDILHTLEVFGGTLDEHMHLLLPALIRLFKVDASVEIRRAAIKTLTRLIPRVQVTGHISSLVHHLKLVLDGKNDEIRKDAVDALCCLAQALGEDFTILFYFEEIEGRLKRREPLLLGSTAAQRLGRRLPVEVVSDPLNDVENDPYDDGSDVQKQLRGHQVNDGRLRSAGEASQRSTKEDWAEWMRHFSIELLKESPSPALRTCARLAQLQPFIGRELFAAGFVSCWAKLTETSQKQLVRSMEMAFSSPNIPPEILATLLNLAEFMEHDEKPLPIDIRLLGALAEKCRAFAKALHYKEMEFEGAFSKKMDANPVAVVEALIHINNQLHQHEAAIGILTYAQQNLDVQLKESWYEKLQRWEDALKAYTVKASQATSPHLVLDATLGRMRCLAALARWEELNNLCKEYWTPAEPAARLEMAPMAASSAWNMGEWDQMQEYVNRLDDGDETKIRGLGNTAASGDGSSNGTFYRAVLLVRRGKYDEAREYVERARKCLATELAALVLESYERAYSNMVRVQQLSELEEVIDYCTLPVGNPVAEGRRALIRNMWTDRIQGARRNVEVWQVLLAVRALVLPPTEDIETWLNFSSLCRKNGRISQARSTLVKLLQYDPETSHESVRYHGPPQVMLAYLKYQWSLGEDLKRKEAFSRLQNLAMELSNSPSVQQVAPTGLLSGSSSSASLLARVYRRLGTWQWALSPGLDDDSIQEILTAFRNATQCANKWGKAWHKWALFNTAVMSHYTLRGHADVAAQYVVAAVSGYFHSIACAANGKGVDDSLQDILRLLTLWFNHGATVEVQMALQRGFSLVNINTWLVVLPQIIARIHSNNRAVRELIQSLLVRIGQSHPQALMYPLLVACKSISNLRKAAAEEVVNKVRQHSGVLVDQAQLVSQELIRVAILWHEVWHEALEEASRLYFGEHNIEGMLKVLEPLHEMLEEGAMRTNTTIKERAFIEAYRRELLEAYECCMKYKRTGKDAELTQAWDLYYHVFRRVDKQLQSLTTLDLESVSPELLDCRNLELAVPGTYRAESPVVTIASFSRQLVVITSKQRPRKLTIHGSDGEDYAFLLKGHEDLRQDERVMQLFGLVNTLLENSPKTAEKDLSIQRYSVIPLSPNSGLIGWVPHCDTLHYLIREYRDARKITLNQEHKYMLSFAPDYDHLPLIAKVEVFEYALQNTEGNDLARVLWLKSRTSEVWLERRTNYTRSLAVMSMVGYLLGLGDRHPSNLMLHRYSGKILHIDFGDCFEASMNREKFPEKVPFRLTRMLVKAMEVSGIEGNFRSTCENVMQVLRSNKDSVMAMMEAFVHDPLINWRLFNFNEVPQMSMLASTHPGVNAEEPAANRELPQPQRGARERELLQAVNQLGDANEVLNERAVVVMARMSNKLTGRDFSTCSSVPASSIQNSIDHNTLISGDTREVDHGLSVKLQVQKLITQARSHENLCQNYVGILPNFILVVSILVNPSKDD</sequence>
<evidence type="ECO:0000256" key="14">
    <source>
        <dbReference type="RuleBase" id="RU364109"/>
    </source>
</evidence>
<dbReference type="FunFam" id="1.25.10.10:FF:000474">
    <property type="entry name" value="Serine/threonine-protein kinase TOR"/>
    <property type="match status" value="1"/>
</dbReference>
<dbReference type="SMART" id="SM01343">
    <property type="entry name" value="FATC"/>
    <property type="match status" value="1"/>
</dbReference>
<dbReference type="GO" id="GO:0080090">
    <property type="term" value="P:regulation of primary metabolic process"/>
    <property type="evidence" value="ECO:0007669"/>
    <property type="project" value="UniProtKB-ARBA"/>
</dbReference>
<dbReference type="SMART" id="SM01346">
    <property type="entry name" value="DUF3385"/>
    <property type="match status" value="1"/>
</dbReference>
<organism evidence="18 19">
    <name type="scientific">Rhamnella rubrinervis</name>
    <dbReference type="NCBI Taxonomy" id="2594499"/>
    <lineage>
        <taxon>Eukaryota</taxon>
        <taxon>Viridiplantae</taxon>
        <taxon>Streptophyta</taxon>
        <taxon>Embryophyta</taxon>
        <taxon>Tracheophyta</taxon>
        <taxon>Spermatophyta</taxon>
        <taxon>Magnoliopsida</taxon>
        <taxon>eudicotyledons</taxon>
        <taxon>Gunneridae</taxon>
        <taxon>Pentapetalae</taxon>
        <taxon>rosids</taxon>
        <taxon>fabids</taxon>
        <taxon>Rosales</taxon>
        <taxon>Rhamnaceae</taxon>
        <taxon>rhamnoid group</taxon>
        <taxon>Rhamneae</taxon>
        <taxon>Rhamnella</taxon>
    </lineage>
</organism>
<evidence type="ECO:0000256" key="5">
    <source>
        <dbReference type="ARBA" id="ARBA00022604"/>
    </source>
</evidence>
<comment type="catalytic activity">
    <reaction evidence="12">
        <text>L-seryl-[protein] + ATP = O-phospho-L-seryl-[protein] + ADP + H(+)</text>
        <dbReference type="Rhea" id="RHEA:17989"/>
        <dbReference type="Rhea" id="RHEA-COMP:9863"/>
        <dbReference type="Rhea" id="RHEA-COMP:11604"/>
        <dbReference type="ChEBI" id="CHEBI:15378"/>
        <dbReference type="ChEBI" id="CHEBI:29999"/>
        <dbReference type="ChEBI" id="CHEBI:30616"/>
        <dbReference type="ChEBI" id="CHEBI:83421"/>
        <dbReference type="ChEBI" id="CHEBI:456216"/>
        <dbReference type="EC" id="2.7.11.1"/>
    </reaction>
</comment>
<keyword evidence="5" id="KW-0341">Growth regulation</keyword>
<dbReference type="InterPro" id="IPR036940">
    <property type="entry name" value="PI3/4_kinase_cat_sf"/>
</dbReference>
<dbReference type="Pfam" id="PF00454">
    <property type="entry name" value="PI3_PI4_kinase"/>
    <property type="match status" value="1"/>
</dbReference>
<dbReference type="Gene3D" id="1.10.1070.11">
    <property type="entry name" value="Phosphatidylinositol 3-/4-kinase, catalytic domain"/>
    <property type="match status" value="1"/>
</dbReference>
<dbReference type="InterPro" id="IPR057564">
    <property type="entry name" value="HEAT_ATR"/>
</dbReference>
<dbReference type="SMART" id="SM01345">
    <property type="entry name" value="Rapamycin_bind"/>
    <property type="match status" value="1"/>
</dbReference>
<evidence type="ECO:0000259" key="15">
    <source>
        <dbReference type="PROSITE" id="PS50290"/>
    </source>
</evidence>
<dbReference type="FunFam" id="3.30.1010.10:FF:000006">
    <property type="entry name" value="Serine/threonine-protein kinase TOR"/>
    <property type="match status" value="1"/>
</dbReference>
<comment type="similarity">
    <text evidence="1 14">Belongs to the PI3/PI4-kinase family.</text>
</comment>
<gene>
    <name evidence="18" type="ORF">FNV43_RR21619</name>
</gene>
<evidence type="ECO:0000256" key="9">
    <source>
        <dbReference type="ARBA" id="ARBA00022777"/>
    </source>
</evidence>
<dbReference type="Gene3D" id="1.25.40.10">
    <property type="entry name" value="Tetratricopeptide repeat domain"/>
    <property type="match status" value="1"/>
</dbReference>
<dbReference type="GO" id="GO:0031931">
    <property type="term" value="C:TORC1 complex"/>
    <property type="evidence" value="ECO:0007669"/>
    <property type="project" value="TreeGrafter"/>
</dbReference>
<dbReference type="GO" id="GO:0031929">
    <property type="term" value="P:TOR signaling"/>
    <property type="evidence" value="ECO:0007669"/>
    <property type="project" value="TreeGrafter"/>
</dbReference>
<proteinExistence type="inferred from homology"/>
<reference evidence="18" key="1">
    <citation type="submission" date="2020-03" db="EMBL/GenBank/DDBJ databases">
        <title>A high-quality chromosome-level genome assembly of a woody plant with both climbing and erect habits, Rhamnella rubrinervis.</title>
        <authorList>
            <person name="Lu Z."/>
            <person name="Yang Y."/>
            <person name="Zhu X."/>
            <person name="Sun Y."/>
        </authorList>
    </citation>
    <scope>NUCLEOTIDE SEQUENCE</scope>
    <source>
        <strain evidence="18">BYM</strain>
        <tissue evidence="18">Leaf</tissue>
    </source>
</reference>
<dbReference type="SUPFAM" id="SSF56112">
    <property type="entry name" value="Protein kinase-like (PK-like)"/>
    <property type="match status" value="1"/>
</dbReference>
<evidence type="ECO:0000313" key="18">
    <source>
        <dbReference type="EMBL" id="KAF3434534.1"/>
    </source>
</evidence>
<evidence type="ECO:0000259" key="17">
    <source>
        <dbReference type="PROSITE" id="PS51190"/>
    </source>
</evidence>
<dbReference type="OrthoDB" id="1179834at2759"/>
<evidence type="ECO:0000259" key="16">
    <source>
        <dbReference type="PROSITE" id="PS51189"/>
    </source>
</evidence>
<dbReference type="EMBL" id="VOIH02000010">
    <property type="protein sequence ID" value="KAF3434534.1"/>
    <property type="molecule type" value="Genomic_DNA"/>
</dbReference>
<dbReference type="InterPro" id="IPR011009">
    <property type="entry name" value="Kinase-like_dom_sf"/>
</dbReference>
<dbReference type="InterPro" id="IPR011989">
    <property type="entry name" value="ARM-like"/>
</dbReference>
<dbReference type="PROSITE" id="PS00916">
    <property type="entry name" value="PI3_4_KINASE_2"/>
    <property type="match status" value="1"/>
</dbReference>
<dbReference type="GO" id="GO:0005634">
    <property type="term" value="C:nucleus"/>
    <property type="evidence" value="ECO:0007669"/>
    <property type="project" value="TreeGrafter"/>
</dbReference>
<keyword evidence="19" id="KW-1185">Reference proteome</keyword>
<dbReference type="GO" id="GO:0004674">
    <property type="term" value="F:protein serine/threonine kinase activity"/>
    <property type="evidence" value="ECO:0007669"/>
    <property type="project" value="UniProtKB-KW"/>
</dbReference>
<evidence type="ECO:0000256" key="7">
    <source>
        <dbReference type="ARBA" id="ARBA00022737"/>
    </source>
</evidence>
<evidence type="ECO:0000256" key="6">
    <source>
        <dbReference type="ARBA" id="ARBA00022679"/>
    </source>
</evidence>
<dbReference type="InterPro" id="IPR003151">
    <property type="entry name" value="PIK-rel_kinase_FAT"/>
</dbReference>
<dbReference type="Gene3D" id="3.30.1010.10">
    <property type="entry name" value="Phosphatidylinositol 3-kinase Catalytic Subunit, Chain A, domain 4"/>
    <property type="match status" value="1"/>
</dbReference>
<keyword evidence="7" id="KW-0677">Repeat</keyword>
<dbReference type="GO" id="GO:0031932">
    <property type="term" value="C:TORC2 complex"/>
    <property type="evidence" value="ECO:0007669"/>
    <property type="project" value="TreeGrafter"/>
</dbReference>
<dbReference type="PANTHER" id="PTHR11139:SF9">
    <property type="entry name" value="SERINE_THREONINE-PROTEIN KINASE MTOR"/>
    <property type="match status" value="1"/>
</dbReference>
<dbReference type="FunFam" id="1.25.10.10:FF:000284">
    <property type="entry name" value="Serine/threonine-protein kinase TOR"/>
    <property type="match status" value="1"/>
</dbReference>
<keyword evidence="6 14" id="KW-0808">Transferase</keyword>
<evidence type="ECO:0000256" key="13">
    <source>
        <dbReference type="ARBA" id="ARBA00069838"/>
    </source>
</evidence>
<dbReference type="InterPro" id="IPR036738">
    <property type="entry name" value="FRB_sf"/>
</dbReference>
<dbReference type="SUPFAM" id="SSF47212">
    <property type="entry name" value="FKBP12-rapamycin-binding domain of FKBP-rapamycin-associated protein (FRAP)"/>
    <property type="match status" value="1"/>
</dbReference>
<evidence type="ECO:0000256" key="12">
    <source>
        <dbReference type="ARBA" id="ARBA00048679"/>
    </source>
</evidence>
<name>A0A8K0DUK2_9ROSA</name>
<dbReference type="Pfam" id="PF23593">
    <property type="entry name" value="HEAT_ATR"/>
    <property type="match status" value="1"/>
</dbReference>
<dbReference type="InterPro" id="IPR003152">
    <property type="entry name" value="FATC_dom"/>
</dbReference>
<evidence type="ECO:0000256" key="2">
    <source>
        <dbReference type="ARBA" id="ARBA00012513"/>
    </source>
</evidence>
<feature type="domain" description="FAT" evidence="16">
    <location>
        <begin position="1287"/>
        <end position="1867"/>
    </location>
</feature>
<evidence type="ECO:0000256" key="1">
    <source>
        <dbReference type="ARBA" id="ARBA00011031"/>
    </source>
</evidence>